<feature type="domain" description="Uracil-DNA glycosylase-like" evidence="8">
    <location>
        <begin position="61"/>
        <end position="234"/>
    </location>
</feature>
<dbReference type="AlphaFoldDB" id="A0A0W0XUQ8"/>
<evidence type="ECO:0000313" key="10">
    <source>
        <dbReference type="Proteomes" id="UP000054618"/>
    </source>
</evidence>
<reference evidence="9 10" key="1">
    <citation type="submission" date="2015-11" db="EMBL/GenBank/DDBJ databases">
        <title>Genomic analysis of 38 Legionella species identifies large and diverse effector repertoires.</title>
        <authorList>
            <person name="Burstein D."/>
            <person name="Amaro F."/>
            <person name="Zusman T."/>
            <person name="Lifshitz Z."/>
            <person name="Cohen O."/>
            <person name="Gilbert J.A."/>
            <person name="Pupko T."/>
            <person name="Shuman H.A."/>
            <person name="Segal G."/>
        </authorList>
    </citation>
    <scope>NUCLEOTIDE SEQUENCE [LARGE SCALE GENOMIC DNA]</scope>
    <source>
        <strain evidence="9 10">CDC#1442-AUS-E</strain>
    </source>
</reference>
<keyword evidence="5" id="KW-0227">DNA damage</keyword>
<keyword evidence="6" id="KW-0378">Hydrolase</keyword>
<evidence type="ECO:0000256" key="4">
    <source>
        <dbReference type="ARBA" id="ARBA00018429"/>
    </source>
</evidence>
<evidence type="ECO:0000256" key="5">
    <source>
        <dbReference type="ARBA" id="ARBA00022763"/>
    </source>
</evidence>
<dbReference type="Proteomes" id="UP000054618">
    <property type="component" value="Unassembled WGS sequence"/>
</dbReference>
<dbReference type="RefSeq" id="WP_058508117.1">
    <property type="nucleotide sequence ID" value="NZ_CAAAIK010000010.1"/>
</dbReference>
<dbReference type="PANTHER" id="PTHR11264:SF8">
    <property type="entry name" value="URACIL-DNA GLYCOSYLASE-LIKE DOMAIN-CONTAINING PROTEIN"/>
    <property type="match status" value="1"/>
</dbReference>
<evidence type="ECO:0000256" key="2">
    <source>
        <dbReference type="ARBA" id="ARBA00002631"/>
    </source>
</evidence>
<dbReference type="STRING" id="45073.Lqui_2018"/>
<evidence type="ECO:0000256" key="1">
    <source>
        <dbReference type="ARBA" id="ARBA00001400"/>
    </source>
</evidence>
<dbReference type="PATRIC" id="fig|45073.5.peg.2127"/>
<dbReference type="EC" id="3.2.2.27" evidence="3"/>
<accession>A0A0W0XUQ8</accession>
<evidence type="ECO:0000256" key="7">
    <source>
        <dbReference type="ARBA" id="ARBA00023204"/>
    </source>
</evidence>
<gene>
    <name evidence="9" type="primary">ung</name>
    <name evidence="9" type="ORF">Lqui_2018</name>
</gene>
<dbReference type="InterPro" id="IPR005122">
    <property type="entry name" value="Uracil-DNA_glycosylase-like"/>
</dbReference>
<dbReference type="Gene3D" id="3.40.470.10">
    <property type="entry name" value="Uracil-DNA glycosylase-like domain"/>
    <property type="match status" value="1"/>
</dbReference>
<organism evidence="9 10">
    <name type="scientific">Legionella quinlivanii</name>
    <dbReference type="NCBI Taxonomy" id="45073"/>
    <lineage>
        <taxon>Bacteria</taxon>
        <taxon>Pseudomonadati</taxon>
        <taxon>Pseudomonadota</taxon>
        <taxon>Gammaproteobacteria</taxon>
        <taxon>Legionellales</taxon>
        <taxon>Legionellaceae</taxon>
        <taxon>Legionella</taxon>
    </lineage>
</organism>
<dbReference type="GO" id="GO:0097510">
    <property type="term" value="P:base-excision repair, AP site formation via deaminated base removal"/>
    <property type="evidence" value="ECO:0007669"/>
    <property type="project" value="TreeGrafter"/>
</dbReference>
<dbReference type="Pfam" id="PF03167">
    <property type="entry name" value="UDG"/>
    <property type="match status" value="1"/>
</dbReference>
<name>A0A0W0XUQ8_9GAMM</name>
<dbReference type="InterPro" id="IPR002043">
    <property type="entry name" value="UDG_fam1"/>
</dbReference>
<dbReference type="PANTHER" id="PTHR11264">
    <property type="entry name" value="URACIL-DNA GLYCOSYLASE"/>
    <property type="match status" value="1"/>
</dbReference>
<keyword evidence="7" id="KW-0234">DNA repair</keyword>
<evidence type="ECO:0000256" key="3">
    <source>
        <dbReference type="ARBA" id="ARBA00012030"/>
    </source>
</evidence>
<dbReference type="SUPFAM" id="SSF52141">
    <property type="entry name" value="Uracil-DNA glycosylase-like"/>
    <property type="match status" value="1"/>
</dbReference>
<sequence length="243" mass="27928">MARDSTLYDLIETTHYQWHEIIEKGLSAMNPTYLRQLELTNDWLPGKEALFSAFSLPLDATHYVLLGESPYPRIQSANGYAFWDAAVSDIWSQSGLSKEVNRATSLRNFIKMLLLVKGDLSEDLSQQAIQRVDKRNYVQTADEFFTGLINRGFLLLNASLVYSEGQVKYHAREWRPFMSYLFKRLAEIKPSLQLILLGNIAKQLEETKPFSGLVAEHPYNLSFITNKNVQNFFKHLDLLSVND</sequence>
<keyword evidence="10" id="KW-1185">Reference proteome</keyword>
<evidence type="ECO:0000256" key="6">
    <source>
        <dbReference type="ARBA" id="ARBA00022801"/>
    </source>
</evidence>
<proteinExistence type="predicted"/>
<evidence type="ECO:0000259" key="8">
    <source>
        <dbReference type="Pfam" id="PF03167"/>
    </source>
</evidence>
<comment type="catalytic activity">
    <reaction evidence="1">
        <text>Hydrolyzes single-stranded DNA or mismatched double-stranded DNA and polynucleotides, releasing free uracil.</text>
        <dbReference type="EC" id="3.2.2.27"/>
    </reaction>
</comment>
<protein>
    <recommendedName>
        <fullName evidence="4">Uracil-DNA glycosylase</fullName>
        <ecNumber evidence="3">3.2.2.27</ecNumber>
    </recommendedName>
</protein>
<dbReference type="InterPro" id="IPR036895">
    <property type="entry name" value="Uracil-DNA_glycosylase-like_sf"/>
</dbReference>
<evidence type="ECO:0000313" key="9">
    <source>
        <dbReference type="EMBL" id="KTD48207.1"/>
    </source>
</evidence>
<dbReference type="GO" id="GO:0004844">
    <property type="term" value="F:uracil DNA N-glycosylase activity"/>
    <property type="evidence" value="ECO:0007669"/>
    <property type="project" value="UniProtKB-EC"/>
</dbReference>
<comment type="function">
    <text evidence="2">Excises uracil residues from the DNA which can arise as a result of misincorporation of dUMP residues by DNA polymerase or due to deamination of cytosine.</text>
</comment>
<dbReference type="EMBL" id="LNYS01000012">
    <property type="protein sequence ID" value="KTD48207.1"/>
    <property type="molecule type" value="Genomic_DNA"/>
</dbReference>
<comment type="caution">
    <text evidence="9">The sequence shown here is derived from an EMBL/GenBank/DDBJ whole genome shotgun (WGS) entry which is preliminary data.</text>
</comment>